<evidence type="ECO:0000313" key="1">
    <source>
        <dbReference type="EMBL" id="CEK90032.1"/>
    </source>
</evidence>
<reference evidence="2" key="1">
    <citation type="submission" date="2014-12" db="EMBL/GenBank/DDBJ databases">
        <title>Insight into the proteome of Arion vulgaris.</title>
        <authorList>
            <person name="Aradska J."/>
            <person name="Bulat T."/>
            <person name="Smidak R."/>
            <person name="Sarate P."/>
            <person name="Gangsoo J."/>
            <person name="Sialana F."/>
            <person name="Bilban M."/>
            <person name="Lubec G."/>
        </authorList>
    </citation>
    <scope>NUCLEOTIDE SEQUENCE</scope>
    <source>
        <tissue evidence="2">Skin</tissue>
    </source>
</reference>
<gene>
    <name evidence="2" type="primary">ORF174399</name>
    <name evidence="1" type="synonym">ORF174381</name>
</gene>
<dbReference type="EMBL" id="HACG01043170">
    <property type="protein sequence ID" value="CEK90035.1"/>
    <property type="molecule type" value="Transcribed_RNA"/>
</dbReference>
<dbReference type="AlphaFoldDB" id="A0A0B7BD25"/>
<accession>A0A0B7BD25</accession>
<name>A0A0B7BD25_9EUPU</name>
<organism evidence="2">
    <name type="scientific">Arion vulgaris</name>
    <dbReference type="NCBI Taxonomy" id="1028688"/>
    <lineage>
        <taxon>Eukaryota</taxon>
        <taxon>Metazoa</taxon>
        <taxon>Spiralia</taxon>
        <taxon>Lophotrochozoa</taxon>
        <taxon>Mollusca</taxon>
        <taxon>Gastropoda</taxon>
        <taxon>Heterobranchia</taxon>
        <taxon>Euthyneura</taxon>
        <taxon>Panpulmonata</taxon>
        <taxon>Eupulmonata</taxon>
        <taxon>Stylommatophora</taxon>
        <taxon>Helicina</taxon>
        <taxon>Arionoidea</taxon>
        <taxon>Arionidae</taxon>
        <taxon>Arion</taxon>
    </lineage>
</organism>
<proteinExistence type="predicted"/>
<dbReference type="EMBL" id="HACG01043167">
    <property type="protein sequence ID" value="CEK90032.1"/>
    <property type="molecule type" value="Transcribed_RNA"/>
</dbReference>
<sequence>MNRTVLAQIRNHNFWDARQEFNHLAKKTSDWHNSHGKPMLTTTQLGCVTPPACIADI</sequence>
<evidence type="ECO:0000313" key="2">
    <source>
        <dbReference type="EMBL" id="CEK90035.1"/>
    </source>
</evidence>
<protein>
    <submittedName>
        <fullName evidence="2">Uncharacterized protein</fullName>
    </submittedName>
</protein>